<feature type="domain" description="HTH gntR-type" evidence="4">
    <location>
        <begin position="7"/>
        <end position="75"/>
    </location>
</feature>
<dbReference type="PANTHER" id="PTHR44846:SF16">
    <property type="entry name" value="TRANSCRIPTIONAL REGULATOR PHNF-RELATED"/>
    <property type="match status" value="1"/>
</dbReference>
<dbReference type="KEGG" id="emt:CPZ25_017485"/>
<dbReference type="InterPro" id="IPR028978">
    <property type="entry name" value="Chorismate_lyase_/UTRA_dom_sf"/>
</dbReference>
<keyword evidence="3" id="KW-0804">Transcription</keyword>
<evidence type="ECO:0000259" key="4">
    <source>
        <dbReference type="PROSITE" id="PS50949"/>
    </source>
</evidence>
<dbReference type="CDD" id="cd07377">
    <property type="entry name" value="WHTH_GntR"/>
    <property type="match status" value="1"/>
</dbReference>
<dbReference type="SUPFAM" id="SSF64288">
    <property type="entry name" value="Chorismate lyase-like"/>
    <property type="match status" value="1"/>
</dbReference>
<dbReference type="SMART" id="SM00345">
    <property type="entry name" value="HTH_GNTR"/>
    <property type="match status" value="1"/>
</dbReference>
<evidence type="ECO:0000256" key="2">
    <source>
        <dbReference type="ARBA" id="ARBA00023125"/>
    </source>
</evidence>
<dbReference type="InterPro" id="IPR050679">
    <property type="entry name" value="Bact_HTH_transcr_reg"/>
</dbReference>
<dbReference type="Proteomes" id="UP000218387">
    <property type="component" value="Chromosome"/>
</dbReference>
<dbReference type="InterPro" id="IPR036388">
    <property type="entry name" value="WH-like_DNA-bd_sf"/>
</dbReference>
<dbReference type="GO" id="GO:0003677">
    <property type="term" value="F:DNA binding"/>
    <property type="evidence" value="ECO:0007669"/>
    <property type="project" value="UniProtKB-KW"/>
</dbReference>
<dbReference type="InterPro" id="IPR036390">
    <property type="entry name" value="WH_DNA-bd_sf"/>
</dbReference>
<dbReference type="Pfam" id="PF00392">
    <property type="entry name" value="GntR"/>
    <property type="match status" value="1"/>
</dbReference>
<keyword evidence="6" id="KW-1185">Reference proteome</keyword>
<sequence>MEQVMEAKLYKGVQNDLKKKIERGIYPEGYKLESENSLCAQYNVSKVTLRKALSNLIEENYIESRPRVGYFVKAAERGIYHLSYSLSNVLNTYISDEEILSADFGGRENVNAFEMSKRYANDDDEWIALERIRIVFRHTLPGQKNTEKTRDYYKRHTEDILSLAETKKMTLEVSFGDEAVCNALEIFSNEALLTICEEYYDEYGKQFAEVRAYVPSDFAEVRASNKRKESGF</sequence>
<organism evidence="5 6">
    <name type="scientific">Eubacterium maltosivorans</name>
    <dbReference type="NCBI Taxonomy" id="2041044"/>
    <lineage>
        <taxon>Bacteria</taxon>
        <taxon>Bacillati</taxon>
        <taxon>Bacillota</taxon>
        <taxon>Clostridia</taxon>
        <taxon>Eubacteriales</taxon>
        <taxon>Eubacteriaceae</taxon>
        <taxon>Eubacterium</taxon>
    </lineage>
</organism>
<evidence type="ECO:0000256" key="1">
    <source>
        <dbReference type="ARBA" id="ARBA00023015"/>
    </source>
</evidence>
<evidence type="ECO:0000313" key="5">
    <source>
        <dbReference type="EMBL" id="QCT73045.1"/>
    </source>
</evidence>
<reference evidence="5 6" key="1">
    <citation type="submission" date="2018-05" db="EMBL/GenBank/DDBJ databases">
        <title>Genome comparison of Eubacterium sp.</title>
        <authorList>
            <person name="Feng Y."/>
            <person name="Sanchez-Andrea I."/>
            <person name="Stams A.J.M."/>
            <person name="De Vos W.M."/>
        </authorList>
    </citation>
    <scope>NUCLEOTIDE SEQUENCE [LARGE SCALE GENOMIC DNA]</scope>
    <source>
        <strain evidence="5 6">YI</strain>
    </source>
</reference>
<evidence type="ECO:0000313" key="6">
    <source>
        <dbReference type="Proteomes" id="UP000218387"/>
    </source>
</evidence>
<evidence type="ECO:0000256" key="3">
    <source>
        <dbReference type="ARBA" id="ARBA00023163"/>
    </source>
</evidence>
<dbReference type="AlphaFoldDB" id="A0A4P9CDM2"/>
<dbReference type="PRINTS" id="PR00035">
    <property type="entry name" value="HTHGNTR"/>
</dbReference>
<dbReference type="InterPro" id="IPR000524">
    <property type="entry name" value="Tscrpt_reg_HTH_GntR"/>
</dbReference>
<dbReference type="EMBL" id="CP029487">
    <property type="protein sequence ID" value="QCT73045.1"/>
    <property type="molecule type" value="Genomic_DNA"/>
</dbReference>
<dbReference type="Gene3D" id="1.10.10.10">
    <property type="entry name" value="Winged helix-like DNA-binding domain superfamily/Winged helix DNA-binding domain"/>
    <property type="match status" value="1"/>
</dbReference>
<name>A0A4P9CDM2_EUBML</name>
<proteinExistence type="predicted"/>
<keyword evidence="2" id="KW-0238">DNA-binding</keyword>
<accession>A0A4P9CDM2</accession>
<gene>
    <name evidence="5" type="ORF">CPZ25_017485</name>
</gene>
<keyword evidence="1" id="KW-0805">Transcription regulation</keyword>
<dbReference type="SUPFAM" id="SSF46785">
    <property type="entry name" value="Winged helix' DNA-binding domain"/>
    <property type="match status" value="1"/>
</dbReference>
<dbReference type="PROSITE" id="PS50949">
    <property type="entry name" value="HTH_GNTR"/>
    <property type="match status" value="1"/>
</dbReference>
<dbReference type="GO" id="GO:0003700">
    <property type="term" value="F:DNA-binding transcription factor activity"/>
    <property type="evidence" value="ECO:0007669"/>
    <property type="project" value="InterPro"/>
</dbReference>
<protein>
    <submittedName>
        <fullName evidence="5">GntR family transcriptional regulator</fullName>
    </submittedName>
</protein>
<dbReference type="PANTHER" id="PTHR44846">
    <property type="entry name" value="MANNOSYL-D-GLYCERATE TRANSPORT/METABOLISM SYSTEM REPRESSOR MNGR-RELATED"/>
    <property type="match status" value="1"/>
</dbReference>